<dbReference type="GO" id="GO:0004869">
    <property type="term" value="F:cysteine-type endopeptidase inhibitor activity"/>
    <property type="evidence" value="ECO:0007669"/>
    <property type="project" value="UniProtKB-KW"/>
</dbReference>
<feature type="chain" id="PRO_5034353386" description="Egg-white cystatin" evidence="8">
    <location>
        <begin position="26"/>
        <end position="148"/>
    </location>
</feature>
<dbReference type="PANTHER" id="PTHR47033">
    <property type="entry name" value="CYSTATIN-M"/>
    <property type="match status" value="1"/>
</dbReference>
<evidence type="ECO:0000313" key="10">
    <source>
        <dbReference type="Ensembl" id="ENSPCEP00000002433.1"/>
    </source>
</evidence>
<protein>
    <recommendedName>
        <fullName evidence="7">Egg-white cystatin</fullName>
    </recommendedName>
</protein>
<keyword evidence="3" id="KW-0964">Secreted</keyword>
<dbReference type="Gene3D" id="3.10.450.10">
    <property type="match status" value="1"/>
</dbReference>
<dbReference type="Pfam" id="PF00031">
    <property type="entry name" value="Cystatin"/>
    <property type="match status" value="1"/>
</dbReference>
<dbReference type="PANTHER" id="PTHR47033:SF1">
    <property type="entry name" value="CYSTATIN-M"/>
    <property type="match status" value="1"/>
</dbReference>
<comment type="subcellular location">
    <subcellularLocation>
        <location evidence="1">Secreted</location>
    </subcellularLocation>
</comment>
<reference evidence="10" key="2">
    <citation type="submission" date="2025-09" db="UniProtKB">
        <authorList>
            <consortium name="Ensembl"/>
        </authorList>
    </citation>
    <scope>IDENTIFICATION</scope>
</reference>
<evidence type="ECO:0000256" key="2">
    <source>
        <dbReference type="ARBA" id="ARBA00009403"/>
    </source>
</evidence>
<organism evidence="10 11">
    <name type="scientific">Pelusios castaneus</name>
    <name type="common">West African mud turtle</name>
    <dbReference type="NCBI Taxonomy" id="367368"/>
    <lineage>
        <taxon>Eukaryota</taxon>
        <taxon>Metazoa</taxon>
        <taxon>Chordata</taxon>
        <taxon>Craniata</taxon>
        <taxon>Vertebrata</taxon>
        <taxon>Euteleostomi</taxon>
        <taxon>Archelosauria</taxon>
        <taxon>Testudinata</taxon>
        <taxon>Testudines</taxon>
        <taxon>Pleurodira</taxon>
        <taxon>Pelomedusidae</taxon>
        <taxon>Pelusios</taxon>
    </lineage>
</organism>
<sequence>MMLSLGAGPWLAALGLLLLAEPGLGLQGDRVVGGLQEVPFSDPGVQAAVRFAVEGYNRASNNLRYCRVEKMLRARSQVVAGIKYYLTVQLATTQCRKNGAGFGNVDINTCPFLPASKQEKVLCEFQVWSRPWLKDTQLLSQKCSASRS</sequence>
<accession>A0A8C8R9Z3</accession>
<evidence type="ECO:0000313" key="11">
    <source>
        <dbReference type="Proteomes" id="UP000694393"/>
    </source>
</evidence>
<dbReference type="InterPro" id="IPR046350">
    <property type="entry name" value="Cystatin_sf"/>
</dbReference>
<keyword evidence="8" id="KW-0732">Signal</keyword>
<evidence type="ECO:0000256" key="1">
    <source>
        <dbReference type="ARBA" id="ARBA00004613"/>
    </source>
</evidence>
<dbReference type="AlphaFoldDB" id="A0A8C8R9Z3"/>
<proteinExistence type="inferred from homology"/>
<feature type="domain" description="Cystatin" evidence="9">
    <location>
        <begin position="30"/>
        <end position="144"/>
    </location>
</feature>
<dbReference type="Ensembl" id="ENSPCET00000002514.1">
    <property type="protein sequence ID" value="ENSPCEP00000002433.1"/>
    <property type="gene ID" value="ENSPCEG00000001986.1"/>
</dbReference>
<keyword evidence="5" id="KW-0789">Thiol protease inhibitor</keyword>
<evidence type="ECO:0000259" key="9">
    <source>
        <dbReference type="SMART" id="SM00043"/>
    </source>
</evidence>
<reference evidence="10" key="1">
    <citation type="submission" date="2025-08" db="UniProtKB">
        <authorList>
            <consortium name="Ensembl"/>
        </authorList>
    </citation>
    <scope>IDENTIFICATION</scope>
</reference>
<dbReference type="Proteomes" id="UP000694393">
    <property type="component" value="Unplaced"/>
</dbReference>
<dbReference type="SUPFAM" id="SSF54403">
    <property type="entry name" value="Cystatin/monellin"/>
    <property type="match status" value="1"/>
</dbReference>
<evidence type="ECO:0000256" key="5">
    <source>
        <dbReference type="ARBA" id="ARBA00022704"/>
    </source>
</evidence>
<evidence type="ECO:0000256" key="3">
    <source>
        <dbReference type="ARBA" id="ARBA00022525"/>
    </source>
</evidence>
<evidence type="ECO:0000256" key="7">
    <source>
        <dbReference type="ARBA" id="ARBA00078073"/>
    </source>
</evidence>
<dbReference type="InterPro" id="IPR018073">
    <property type="entry name" value="Prot_inh_cystat_CS"/>
</dbReference>
<name>A0A8C8R9Z3_9SAUR</name>
<feature type="signal peptide" evidence="8">
    <location>
        <begin position="1"/>
        <end position="25"/>
    </location>
</feature>
<dbReference type="InterPro" id="IPR000010">
    <property type="entry name" value="Cystatin_dom"/>
</dbReference>
<evidence type="ECO:0000256" key="4">
    <source>
        <dbReference type="ARBA" id="ARBA00022690"/>
    </source>
</evidence>
<evidence type="ECO:0000256" key="6">
    <source>
        <dbReference type="ARBA" id="ARBA00023157"/>
    </source>
</evidence>
<keyword evidence="11" id="KW-1185">Reference proteome</keyword>
<dbReference type="GO" id="GO:0070062">
    <property type="term" value="C:extracellular exosome"/>
    <property type="evidence" value="ECO:0007669"/>
    <property type="project" value="TreeGrafter"/>
</dbReference>
<keyword evidence="6" id="KW-1015">Disulfide bond</keyword>
<dbReference type="SMART" id="SM00043">
    <property type="entry name" value="CY"/>
    <property type="match status" value="1"/>
</dbReference>
<dbReference type="CDD" id="cd00042">
    <property type="entry name" value="CY"/>
    <property type="match status" value="1"/>
</dbReference>
<keyword evidence="4" id="KW-0646">Protease inhibitor</keyword>
<evidence type="ECO:0000256" key="8">
    <source>
        <dbReference type="SAM" id="SignalP"/>
    </source>
</evidence>
<comment type="similarity">
    <text evidence="2">Belongs to the cystatin family.</text>
</comment>
<dbReference type="FunFam" id="3.10.450.10:FF:000004">
    <property type="entry name" value="Cystatin C"/>
    <property type="match status" value="1"/>
</dbReference>
<dbReference type="PROSITE" id="PS00287">
    <property type="entry name" value="CYSTATIN"/>
    <property type="match status" value="1"/>
</dbReference>